<dbReference type="EMBL" id="BPQB01000012">
    <property type="protein sequence ID" value="GJE89362.1"/>
    <property type="molecule type" value="Genomic_DNA"/>
</dbReference>
<dbReference type="Proteomes" id="UP000703269">
    <property type="component" value="Unassembled WGS sequence"/>
</dbReference>
<feature type="compositionally biased region" description="Polar residues" evidence="1">
    <location>
        <begin position="98"/>
        <end position="111"/>
    </location>
</feature>
<comment type="caution">
    <text evidence="2">The sequence shown here is derived from an EMBL/GenBank/DDBJ whole genome shotgun (WGS) entry which is preliminary data.</text>
</comment>
<keyword evidence="3" id="KW-1185">Reference proteome</keyword>
<gene>
    <name evidence="2" type="ORF">PsYK624_054610</name>
</gene>
<protein>
    <submittedName>
        <fullName evidence="2">Uncharacterized protein</fullName>
    </submittedName>
</protein>
<dbReference type="AlphaFoldDB" id="A0A9P3G546"/>
<evidence type="ECO:0000256" key="1">
    <source>
        <dbReference type="SAM" id="MobiDB-lite"/>
    </source>
</evidence>
<name>A0A9P3G546_9APHY</name>
<accession>A0A9P3G546</accession>
<proteinExistence type="predicted"/>
<feature type="region of interest" description="Disordered" evidence="1">
    <location>
        <begin position="1"/>
        <end position="30"/>
    </location>
</feature>
<organism evidence="2 3">
    <name type="scientific">Phanerochaete sordida</name>
    <dbReference type="NCBI Taxonomy" id="48140"/>
    <lineage>
        <taxon>Eukaryota</taxon>
        <taxon>Fungi</taxon>
        <taxon>Dikarya</taxon>
        <taxon>Basidiomycota</taxon>
        <taxon>Agaricomycotina</taxon>
        <taxon>Agaricomycetes</taxon>
        <taxon>Polyporales</taxon>
        <taxon>Phanerochaetaceae</taxon>
        <taxon>Phanerochaete</taxon>
    </lineage>
</organism>
<evidence type="ECO:0000313" key="3">
    <source>
        <dbReference type="Proteomes" id="UP000703269"/>
    </source>
</evidence>
<reference evidence="2 3" key="1">
    <citation type="submission" date="2021-08" db="EMBL/GenBank/DDBJ databases">
        <title>Draft Genome Sequence of Phanerochaete sordida strain YK-624.</title>
        <authorList>
            <person name="Mori T."/>
            <person name="Dohra H."/>
            <person name="Suzuki T."/>
            <person name="Kawagishi H."/>
            <person name="Hirai H."/>
        </authorList>
    </citation>
    <scope>NUCLEOTIDE SEQUENCE [LARGE SCALE GENOMIC DNA]</scope>
    <source>
        <strain evidence="2 3">YK-624</strain>
    </source>
</reference>
<feature type="region of interest" description="Disordered" evidence="1">
    <location>
        <begin position="98"/>
        <end position="123"/>
    </location>
</feature>
<sequence length="123" mass="13512">MSRGRALLPRPVGWRSPLARAPPAPGRRRARCSTVLVTPRTSRSRASSGICRTRRACQCSHARPSKIRARRSRAGIMYPRRGMRARKGRLATLQQTMGNMHAPAQSTTASLAQRPGGRSRPCA</sequence>
<evidence type="ECO:0000313" key="2">
    <source>
        <dbReference type="EMBL" id="GJE89362.1"/>
    </source>
</evidence>